<protein>
    <recommendedName>
        <fullName evidence="3">C2 domain-containing protein</fullName>
    </recommendedName>
</protein>
<accession>A0A2T7DPM6</accession>
<evidence type="ECO:0000313" key="2">
    <source>
        <dbReference type="Proteomes" id="UP000244336"/>
    </source>
</evidence>
<dbReference type="AlphaFoldDB" id="A0A2T7DPM6"/>
<dbReference type="EMBL" id="CM009753">
    <property type="protein sequence ID" value="PUZ57540.1"/>
    <property type="molecule type" value="Genomic_DNA"/>
</dbReference>
<evidence type="ECO:0008006" key="3">
    <source>
        <dbReference type="Google" id="ProtNLM"/>
    </source>
</evidence>
<reference evidence="1 2" key="1">
    <citation type="submission" date="2018-04" db="EMBL/GenBank/DDBJ databases">
        <title>WGS assembly of Panicum hallii var. hallii HAL2.</title>
        <authorList>
            <person name="Lovell J."/>
            <person name="Jenkins J."/>
            <person name="Lowry D."/>
            <person name="Mamidi S."/>
            <person name="Sreedasyam A."/>
            <person name="Weng X."/>
            <person name="Barry K."/>
            <person name="Bonette J."/>
            <person name="Campitelli B."/>
            <person name="Daum C."/>
            <person name="Gordon S."/>
            <person name="Gould B."/>
            <person name="Lipzen A."/>
            <person name="MacQueen A."/>
            <person name="Palacio-Mejia J."/>
            <person name="Plott C."/>
            <person name="Shakirov E."/>
            <person name="Shu S."/>
            <person name="Yoshinaga Y."/>
            <person name="Zane M."/>
            <person name="Rokhsar D."/>
            <person name="Grimwood J."/>
            <person name="Schmutz J."/>
            <person name="Juenger T."/>
        </authorList>
    </citation>
    <scope>NUCLEOTIDE SEQUENCE [LARGE SCALE GENOMIC DNA]</scope>
    <source>
        <strain evidence="2">cv. HAL2</strain>
    </source>
</reference>
<proteinExistence type="predicted"/>
<organism evidence="1 2">
    <name type="scientific">Panicum hallii var. hallii</name>
    <dbReference type="NCBI Taxonomy" id="1504633"/>
    <lineage>
        <taxon>Eukaryota</taxon>
        <taxon>Viridiplantae</taxon>
        <taxon>Streptophyta</taxon>
        <taxon>Embryophyta</taxon>
        <taxon>Tracheophyta</taxon>
        <taxon>Spermatophyta</taxon>
        <taxon>Magnoliopsida</taxon>
        <taxon>Liliopsida</taxon>
        <taxon>Poales</taxon>
        <taxon>Poaceae</taxon>
        <taxon>PACMAD clade</taxon>
        <taxon>Panicoideae</taxon>
        <taxon>Panicodae</taxon>
        <taxon>Paniceae</taxon>
        <taxon>Panicinae</taxon>
        <taxon>Panicum</taxon>
        <taxon>Panicum sect. Panicum</taxon>
    </lineage>
</organism>
<evidence type="ECO:0000313" key="1">
    <source>
        <dbReference type="EMBL" id="PUZ57540.1"/>
    </source>
</evidence>
<dbReference type="Proteomes" id="UP000244336">
    <property type="component" value="Chromosome 5"/>
</dbReference>
<keyword evidence="2" id="KW-1185">Reference proteome</keyword>
<gene>
    <name evidence="1" type="ORF">GQ55_5G440500</name>
</gene>
<sequence length="112" mass="12895">MASSYLVVHVGDANVPSSSSTTPGTSYYVELRFNGQSARTEMKENARWNHIIRFPRRERPKAHYSLAIKLNCVLVGNPSKQALYLDRENYFKKKLRERERTARRFGPCTATT</sequence>
<name>A0A2T7DPM6_9POAL</name>
<dbReference type="Gramene" id="PUZ57540">
    <property type="protein sequence ID" value="PUZ57540"/>
    <property type="gene ID" value="GQ55_5G440500"/>
</dbReference>